<dbReference type="Proteomes" id="UP000298057">
    <property type="component" value="Unassembled WGS sequence"/>
</dbReference>
<reference evidence="4" key="1">
    <citation type="submission" date="2018-10" db="EMBL/GenBank/DDBJ databases">
        <authorList>
            <person name="Vincent A.T."/>
            <person name="Schiettekatte O."/>
            <person name="Bourhy P."/>
            <person name="Veyrier F.J."/>
            <person name="Picardeau M."/>
        </authorList>
    </citation>
    <scope>NUCLEOTIDE SEQUENCE</scope>
    <source>
        <strain evidence="4">201702406</strain>
    </source>
</reference>
<evidence type="ECO:0000313" key="5">
    <source>
        <dbReference type="Proteomes" id="UP000297832"/>
    </source>
</evidence>
<keyword evidence="6" id="KW-1185">Reference proteome</keyword>
<dbReference type="RefSeq" id="WP_135628674.1">
    <property type="nucleotide sequence ID" value="NZ_RQGU01000130.1"/>
</dbReference>
<evidence type="ECO:0000313" key="6">
    <source>
        <dbReference type="Proteomes" id="UP000298057"/>
    </source>
</evidence>
<gene>
    <name evidence="3" type="ORF">EHQ81_14670</name>
    <name evidence="4" type="ORF">EHQ82_17940</name>
</gene>
<accession>A0A5F2BX44</accession>
<sequence length="85" mass="9748">MPEYSVFLSKTAAKQIDKLPDSVADTLLEAIENLAKNPRPQGVKKLKGRDGFRIRKGDYRIIYDIFDNKLIVEVVTIGHRKDIYN</sequence>
<reference evidence="5 6" key="2">
    <citation type="journal article" date="2019" name="PLoS Negl. Trop. Dis.">
        <title>Revisiting the worldwide diversity of Leptospira species in the environment.</title>
        <authorList>
            <person name="Vincent A.T."/>
            <person name="Schiettekatte O."/>
            <person name="Bourhy P."/>
            <person name="Veyrier F.J."/>
            <person name="Picardeau M."/>
        </authorList>
    </citation>
    <scope>NUCLEOTIDE SEQUENCE [LARGE SCALE GENOMIC DNA]</scope>
    <source>
        <strain evidence="3 5">201702405</strain>
        <strain evidence="6">201702406</strain>
    </source>
</reference>
<dbReference type="EMBL" id="RQGV01000018">
    <property type="protein sequence ID" value="TGM12306.1"/>
    <property type="molecule type" value="Genomic_DNA"/>
</dbReference>
<dbReference type="SUPFAM" id="SSF143011">
    <property type="entry name" value="RelE-like"/>
    <property type="match status" value="1"/>
</dbReference>
<protein>
    <submittedName>
        <fullName evidence="3">Type II toxin-antitoxin system RelE/ParE family toxin</fullName>
    </submittedName>
</protein>
<dbReference type="PANTHER" id="PTHR35601:SF1">
    <property type="entry name" value="TOXIN RELE"/>
    <property type="match status" value="1"/>
</dbReference>
<evidence type="ECO:0000256" key="1">
    <source>
        <dbReference type="ARBA" id="ARBA00006226"/>
    </source>
</evidence>
<evidence type="ECO:0000313" key="3">
    <source>
        <dbReference type="EMBL" id="TGM12306.1"/>
    </source>
</evidence>
<dbReference type="NCBIfam" id="TIGR02385">
    <property type="entry name" value="RelE_StbE"/>
    <property type="match status" value="1"/>
</dbReference>
<dbReference type="EMBL" id="RQGU01000130">
    <property type="protein sequence ID" value="TGM14651.1"/>
    <property type="molecule type" value="Genomic_DNA"/>
</dbReference>
<dbReference type="AlphaFoldDB" id="A0A5F2BX44"/>
<dbReference type="InterPro" id="IPR035093">
    <property type="entry name" value="RelE/ParE_toxin_dom_sf"/>
</dbReference>
<dbReference type="Gene3D" id="3.30.2310.20">
    <property type="entry name" value="RelE-like"/>
    <property type="match status" value="1"/>
</dbReference>
<dbReference type="PANTHER" id="PTHR35601">
    <property type="entry name" value="TOXIN RELE"/>
    <property type="match status" value="1"/>
</dbReference>
<comment type="caution">
    <text evidence="3">The sequence shown here is derived from an EMBL/GenBank/DDBJ whole genome shotgun (WGS) entry which is preliminary data.</text>
</comment>
<proteinExistence type="inferred from homology"/>
<dbReference type="InterPro" id="IPR007712">
    <property type="entry name" value="RelE/ParE_toxin"/>
</dbReference>
<dbReference type="Proteomes" id="UP000297832">
    <property type="component" value="Unassembled WGS sequence"/>
</dbReference>
<comment type="similarity">
    <text evidence="1">Belongs to the RelE toxin family.</text>
</comment>
<evidence type="ECO:0000256" key="2">
    <source>
        <dbReference type="ARBA" id="ARBA00022649"/>
    </source>
</evidence>
<organism evidence="3 5">
    <name type="scientific">Leptospira selangorensis</name>
    <dbReference type="NCBI Taxonomy" id="2484982"/>
    <lineage>
        <taxon>Bacteria</taxon>
        <taxon>Pseudomonadati</taxon>
        <taxon>Spirochaetota</taxon>
        <taxon>Spirochaetia</taxon>
        <taxon>Leptospirales</taxon>
        <taxon>Leptospiraceae</taxon>
        <taxon>Leptospira</taxon>
    </lineage>
</organism>
<evidence type="ECO:0000313" key="4">
    <source>
        <dbReference type="EMBL" id="TGM14651.1"/>
    </source>
</evidence>
<dbReference type="Pfam" id="PF05016">
    <property type="entry name" value="ParE_toxin"/>
    <property type="match status" value="1"/>
</dbReference>
<keyword evidence="2" id="KW-1277">Toxin-antitoxin system</keyword>
<name>A0A5F2BX44_9LEPT</name>